<evidence type="ECO:0000256" key="1">
    <source>
        <dbReference type="ARBA" id="ARBA00012265"/>
    </source>
</evidence>
<gene>
    <name evidence="5" type="ORF">B0J11DRAFT_593636</name>
</gene>
<organism evidence="5 6">
    <name type="scientific">Dendryphion nanum</name>
    <dbReference type="NCBI Taxonomy" id="256645"/>
    <lineage>
        <taxon>Eukaryota</taxon>
        <taxon>Fungi</taxon>
        <taxon>Dikarya</taxon>
        <taxon>Ascomycota</taxon>
        <taxon>Pezizomycotina</taxon>
        <taxon>Dothideomycetes</taxon>
        <taxon>Pleosporomycetidae</taxon>
        <taxon>Pleosporales</taxon>
        <taxon>Torulaceae</taxon>
        <taxon>Dendryphion</taxon>
    </lineage>
</organism>
<dbReference type="Gene3D" id="3.40.50.150">
    <property type="entry name" value="Vaccinia Virus protein VP39"/>
    <property type="match status" value="1"/>
</dbReference>
<feature type="compositionally biased region" description="Polar residues" evidence="3">
    <location>
        <begin position="284"/>
        <end position="298"/>
    </location>
</feature>
<dbReference type="GO" id="GO:0031591">
    <property type="term" value="P:wybutosine biosynthetic process"/>
    <property type="evidence" value="ECO:0007669"/>
    <property type="project" value="TreeGrafter"/>
</dbReference>
<dbReference type="Proteomes" id="UP000700596">
    <property type="component" value="Unassembled WGS sequence"/>
</dbReference>
<dbReference type="EMBL" id="JAGMWT010000015">
    <property type="protein sequence ID" value="KAH7115952.1"/>
    <property type="molecule type" value="Genomic_DNA"/>
</dbReference>
<evidence type="ECO:0000313" key="5">
    <source>
        <dbReference type="EMBL" id="KAH7115952.1"/>
    </source>
</evidence>
<dbReference type="InterPro" id="IPR029063">
    <property type="entry name" value="SAM-dependent_MTases_sf"/>
</dbReference>
<feature type="domain" description="SAM-dependent methyltransferase TRM5/TYW2-type" evidence="4">
    <location>
        <begin position="181"/>
        <end position="515"/>
    </location>
</feature>
<dbReference type="SUPFAM" id="SSF53335">
    <property type="entry name" value="S-adenosyl-L-methionine-dependent methyltransferases"/>
    <property type="match status" value="1"/>
</dbReference>
<dbReference type="AlphaFoldDB" id="A0A9P9IDJ7"/>
<sequence>MAPQIAILVPRTHVKKVKSALEEYSLLDRRSKITTELSDAGTWHPQQSRMQIPTIIASEKEKPASEDLNEEKRNVLARIGLEDLYEEVEVSYLQNDIPDVQGPELHNPLLKAVREALIAPEALILLDGLGLSATDLVESFPTTYSVYKPMLLLPPNAFSSLAWSTLLFTYPAESQELLPLWSKLASSVGTTHVAINAGIPISSSTSAETENILRSPLNITPIHGDFGLRPNPQSLSNPTPSDFTSAFWVSTCQNGIHQVWAPMYTMFSRGNIREKTRILNLPSVLSCSSTPNPNNETDPSPSSNSPKKNHTPHTTALDLYTGIGYFAFSYKRAGISKILCWELNPWSIEGLRRGAHLNNWTVQIFSDPIPTPQHSPAWQTWHDQLLSLIRPETDFIVFRDSNENAHAALSVLIDSLPPVRHVNCGFLPSSKGAWREGVRGLDKKAGGWIHAHENVGFEELERRRGEVVAEMQGFVDEGIGEEREGRRRVVWEHTEKVKTYAPGVWHVVFDVWVEGEGDRKVV</sequence>
<evidence type="ECO:0000313" key="6">
    <source>
        <dbReference type="Proteomes" id="UP000700596"/>
    </source>
</evidence>
<comment type="catalytic activity">
    <reaction evidence="2">
        <text>4-demethylwyosine(37) in tRNA(Phe) + S-adenosyl-L-methionine = 4-demethyl-7-[(3S)-3-amino-3-carboxypropyl]wyosine(37) in tRNA(Phe) + S-methyl-5'-thioadenosine + H(+)</text>
        <dbReference type="Rhea" id="RHEA:36355"/>
        <dbReference type="Rhea" id="RHEA-COMP:10164"/>
        <dbReference type="Rhea" id="RHEA-COMP:10378"/>
        <dbReference type="ChEBI" id="CHEBI:15378"/>
        <dbReference type="ChEBI" id="CHEBI:17509"/>
        <dbReference type="ChEBI" id="CHEBI:59789"/>
        <dbReference type="ChEBI" id="CHEBI:64315"/>
        <dbReference type="ChEBI" id="CHEBI:73550"/>
        <dbReference type="EC" id="2.5.1.114"/>
    </reaction>
</comment>
<reference evidence="5" key="1">
    <citation type="journal article" date="2021" name="Nat. Commun.">
        <title>Genetic determinants of endophytism in the Arabidopsis root mycobiome.</title>
        <authorList>
            <person name="Mesny F."/>
            <person name="Miyauchi S."/>
            <person name="Thiergart T."/>
            <person name="Pickel B."/>
            <person name="Atanasova L."/>
            <person name="Karlsson M."/>
            <person name="Huettel B."/>
            <person name="Barry K.W."/>
            <person name="Haridas S."/>
            <person name="Chen C."/>
            <person name="Bauer D."/>
            <person name="Andreopoulos W."/>
            <person name="Pangilinan J."/>
            <person name="LaButti K."/>
            <person name="Riley R."/>
            <person name="Lipzen A."/>
            <person name="Clum A."/>
            <person name="Drula E."/>
            <person name="Henrissat B."/>
            <person name="Kohler A."/>
            <person name="Grigoriev I.V."/>
            <person name="Martin F.M."/>
            <person name="Hacquard S."/>
        </authorList>
    </citation>
    <scope>NUCLEOTIDE SEQUENCE</scope>
    <source>
        <strain evidence="5">MPI-CAGE-CH-0243</strain>
    </source>
</reference>
<dbReference type="GO" id="GO:0005737">
    <property type="term" value="C:cytoplasm"/>
    <property type="evidence" value="ECO:0007669"/>
    <property type="project" value="TreeGrafter"/>
</dbReference>
<dbReference type="OrthoDB" id="2387925at2759"/>
<dbReference type="PANTHER" id="PTHR23245">
    <property type="entry name" value="TRNA METHYLTRANSFERASE"/>
    <property type="match status" value="1"/>
</dbReference>
<dbReference type="PROSITE" id="PS51684">
    <property type="entry name" value="SAM_MT_TRM5_TYW2"/>
    <property type="match status" value="1"/>
</dbReference>
<feature type="region of interest" description="Disordered" evidence="3">
    <location>
        <begin position="284"/>
        <end position="313"/>
    </location>
</feature>
<evidence type="ECO:0000256" key="2">
    <source>
        <dbReference type="ARBA" id="ARBA00049400"/>
    </source>
</evidence>
<name>A0A9P9IDJ7_9PLEO</name>
<comment type="caution">
    <text evidence="5">The sequence shown here is derived from an EMBL/GenBank/DDBJ whole genome shotgun (WGS) entry which is preliminary data.</text>
</comment>
<proteinExistence type="predicted"/>
<dbReference type="GO" id="GO:0008175">
    <property type="term" value="F:tRNA methyltransferase activity"/>
    <property type="evidence" value="ECO:0007669"/>
    <property type="project" value="TreeGrafter"/>
</dbReference>
<evidence type="ECO:0000256" key="3">
    <source>
        <dbReference type="SAM" id="MobiDB-lite"/>
    </source>
</evidence>
<dbReference type="GO" id="GO:0030488">
    <property type="term" value="P:tRNA methylation"/>
    <property type="evidence" value="ECO:0007669"/>
    <property type="project" value="TreeGrafter"/>
</dbReference>
<dbReference type="PANTHER" id="PTHR23245:SF25">
    <property type="entry name" value="TRNA WYBUTOSINE-SYNTHESIZING PROTEIN 2 HOMOLOG"/>
    <property type="match status" value="1"/>
</dbReference>
<dbReference type="GO" id="GO:0102522">
    <property type="term" value="F:tRNA 4-demethylwyosine alpha-amino-alpha-carboxypropyltransferase activity"/>
    <property type="evidence" value="ECO:0007669"/>
    <property type="project" value="UniProtKB-EC"/>
</dbReference>
<accession>A0A9P9IDJ7</accession>
<dbReference type="EC" id="2.5.1.114" evidence="1"/>
<keyword evidence="6" id="KW-1185">Reference proteome</keyword>
<dbReference type="InterPro" id="IPR030382">
    <property type="entry name" value="MeTrfase_TRM5/TYW2"/>
</dbReference>
<evidence type="ECO:0000259" key="4">
    <source>
        <dbReference type="PROSITE" id="PS51684"/>
    </source>
</evidence>
<keyword evidence="5" id="KW-0808">Transferase</keyword>
<protein>
    <recommendedName>
        <fullName evidence="1">tRNA(Phe) (4-demethylwyosine(37)-C(7)) aminocarboxypropyltransferase</fullName>
        <ecNumber evidence="1">2.5.1.114</ecNumber>
    </recommendedName>
</protein>
<keyword evidence="5" id="KW-0489">Methyltransferase</keyword>